<dbReference type="STRING" id="1123291.SAMN04490355_11133"/>
<reference evidence="2" key="1">
    <citation type="submission" date="2016-10" db="EMBL/GenBank/DDBJ databases">
        <authorList>
            <person name="Varghese N."/>
            <person name="Submissions S."/>
        </authorList>
    </citation>
    <scope>NUCLEOTIDE SEQUENCE [LARGE SCALE GENOMIC DNA]</scope>
    <source>
        <strain evidence="2">DSM 13327</strain>
    </source>
</reference>
<proteinExistence type="predicted"/>
<gene>
    <name evidence="1" type="ORF">SAMN04490355_11133</name>
</gene>
<keyword evidence="2" id="KW-1185">Reference proteome</keyword>
<name>A0A1I4QMI5_9FIRM</name>
<dbReference type="Proteomes" id="UP000199520">
    <property type="component" value="Unassembled WGS sequence"/>
</dbReference>
<accession>A0A1I4QMI5</accession>
<protein>
    <submittedName>
        <fullName evidence="1">Phage portal protein, SPP1 Gp6-like</fullName>
    </submittedName>
</protein>
<dbReference type="InterPro" id="IPR021145">
    <property type="entry name" value="Portal_protein_SPP1_Gp6-like"/>
</dbReference>
<dbReference type="Pfam" id="PF05133">
    <property type="entry name" value="SPP1_portal"/>
    <property type="match status" value="1"/>
</dbReference>
<feature type="non-terminal residue" evidence="1">
    <location>
        <position position="188"/>
    </location>
</feature>
<dbReference type="OrthoDB" id="2514584at2"/>
<dbReference type="RefSeq" id="WP_139214868.1">
    <property type="nucleotide sequence ID" value="NZ_FOTS01000113.1"/>
</dbReference>
<dbReference type="EMBL" id="FOTS01000113">
    <property type="protein sequence ID" value="SFM41239.1"/>
    <property type="molecule type" value="Genomic_DNA"/>
</dbReference>
<evidence type="ECO:0000313" key="2">
    <source>
        <dbReference type="Proteomes" id="UP000199520"/>
    </source>
</evidence>
<dbReference type="AlphaFoldDB" id="A0A1I4QMI5"/>
<sequence>MLYDLNWLGTGKQFPPKSERDRLEKYRDNKLIFDCVPPYAIPMAGGFATSNFSSMHPYFLMINRLNRVVGDYQEIFSILTNLSYQQLVSIKTADLLCGEPPNITCKQESKNSAIETIIDNTGLHNKIYTAVIDTSRFGDGVFKIYSNGKQGCLTIVSPERWFPVVDPSNTDQILYHVLAWIRTINPDA</sequence>
<evidence type="ECO:0000313" key="1">
    <source>
        <dbReference type="EMBL" id="SFM41239.1"/>
    </source>
</evidence>
<organism evidence="1 2">
    <name type="scientific">Pelosinus propionicus DSM 13327</name>
    <dbReference type="NCBI Taxonomy" id="1123291"/>
    <lineage>
        <taxon>Bacteria</taxon>
        <taxon>Bacillati</taxon>
        <taxon>Bacillota</taxon>
        <taxon>Negativicutes</taxon>
        <taxon>Selenomonadales</taxon>
        <taxon>Sporomusaceae</taxon>
        <taxon>Pelosinus</taxon>
    </lineage>
</organism>